<feature type="non-terminal residue" evidence="1">
    <location>
        <position position="1"/>
    </location>
</feature>
<evidence type="ECO:0000313" key="1">
    <source>
        <dbReference type="EMBL" id="SBQ38695.1"/>
    </source>
</evidence>
<gene>
    <name evidence="1" type="primary">PKD1L2</name>
</gene>
<accession>A0A1A8DWF7</accession>
<organism evidence="1">
    <name type="scientific">Nothobranchius kadleci</name>
    <name type="common">African annual killifish</name>
    <dbReference type="NCBI Taxonomy" id="1051664"/>
    <lineage>
        <taxon>Eukaryota</taxon>
        <taxon>Metazoa</taxon>
        <taxon>Chordata</taxon>
        <taxon>Craniata</taxon>
        <taxon>Vertebrata</taxon>
        <taxon>Euteleostomi</taxon>
        <taxon>Actinopterygii</taxon>
        <taxon>Neopterygii</taxon>
        <taxon>Teleostei</taxon>
        <taxon>Neoteleostei</taxon>
        <taxon>Acanthomorphata</taxon>
        <taxon>Ovalentaria</taxon>
        <taxon>Atherinomorphae</taxon>
        <taxon>Cyprinodontiformes</taxon>
        <taxon>Nothobranchiidae</taxon>
        <taxon>Nothobranchius</taxon>
    </lineage>
</organism>
<reference evidence="1" key="2">
    <citation type="submission" date="2016-06" db="EMBL/GenBank/DDBJ databases">
        <title>The genome of a short-lived fish provides insights into sex chromosome evolution and the genetic control of aging.</title>
        <authorList>
            <person name="Reichwald K."/>
            <person name="Felder M."/>
            <person name="Petzold A."/>
            <person name="Koch P."/>
            <person name="Groth M."/>
            <person name="Platzer M."/>
        </authorList>
    </citation>
    <scope>NUCLEOTIDE SEQUENCE</scope>
    <source>
        <tissue evidence="1">Brain</tissue>
    </source>
</reference>
<proteinExistence type="predicted"/>
<reference evidence="1" key="1">
    <citation type="submission" date="2016-05" db="EMBL/GenBank/DDBJ databases">
        <authorList>
            <person name="Lavstsen T."/>
            <person name="Jespersen J.S."/>
        </authorList>
    </citation>
    <scope>NUCLEOTIDE SEQUENCE</scope>
    <source>
        <tissue evidence="1">Brain</tissue>
    </source>
</reference>
<name>A0A1A8DWF7_NOTKA</name>
<dbReference type="EMBL" id="HAEA01010215">
    <property type="protein sequence ID" value="SBQ38695.1"/>
    <property type="molecule type" value="Transcribed_RNA"/>
</dbReference>
<sequence>VLLSSLEGRRRRGGVGLVAGAGWSWLLHPGGQAGSRNRVPTHCSMTSKSVCVTSSSHKCCK</sequence>
<protein>
    <submittedName>
        <fullName evidence="1">Polycystic kidney disease 1-like 2</fullName>
    </submittedName>
</protein>
<dbReference type="AlphaFoldDB" id="A0A1A8DWF7"/>